<dbReference type="Gene3D" id="3.80.10.10">
    <property type="entry name" value="Ribonuclease Inhibitor"/>
    <property type="match status" value="1"/>
</dbReference>
<dbReference type="EMBL" id="JACAZI010000018">
    <property type="protein sequence ID" value="KAF7341220.1"/>
    <property type="molecule type" value="Genomic_DNA"/>
</dbReference>
<keyword evidence="3" id="KW-1185">Reference proteome</keyword>
<dbReference type="AlphaFoldDB" id="A0A8H6XGT2"/>
<proteinExistence type="predicted"/>
<dbReference type="Proteomes" id="UP000620124">
    <property type="component" value="Unassembled WGS sequence"/>
</dbReference>
<dbReference type="CDD" id="cd00027">
    <property type="entry name" value="BRCT"/>
    <property type="match status" value="1"/>
</dbReference>
<dbReference type="InterPro" id="IPR036420">
    <property type="entry name" value="BRCT_dom_sf"/>
</dbReference>
<sequence length="652" mass="74057">MIVENGLIFRGVLYHIDRGCDSRDLLRILLEEGGAKASDTAKNATRIIVDPAHFTTYERKYNAEIVTPESRYYSADPKIVFSSIVVSAVGPTASFVRTVITDRGGQWLPKLTADVTHLVVDASARESDFKGFQPIVVADRWVHDSLVQKALLPTASYEIFTEGERKVGRSTISAAKRFCEALHINRKTGSKLHDKLSSSISTGGPLPFVPFEILSKIFIEFRDITLDESQPSLSALLLVSQVCGRWRDIAHCTRDLWVYMPFNFHAKRHYRRIHKLLELWTARSHPRALRITVRSCYPRPENPVIDFILANASRICELSLNLPAAHFHRFLQAPAGSFPLLEKLGMDVIPKSETIYDPSMGYSRFEYFREDIGYGGDPDNGVLWEAMTAPITSLSKTPQLRSISVCTGGFRNLDSRMFPLAWGNLTNIDLTYVTLSMFDMAYLFPQFARVERLIFATHDEMGPSMPSIPRVRLPQLVELNYFGFDVNDISIFDRLILPRLTTLELRDACQESVYALRTNAAFALREITLVFVHLTIPRLSAFLREMPSLTSLELRMCLNTTDDFLLFLTYDSERDAVLPHLERLVLADYEQHFSESVMLGMLESRWGTTPFARGRIATKRTAAHASTPAVHRKVRERITEMVEEGLKFEYVN</sequence>
<reference evidence="2" key="1">
    <citation type="submission" date="2020-05" db="EMBL/GenBank/DDBJ databases">
        <title>Mycena genomes resolve the evolution of fungal bioluminescence.</title>
        <authorList>
            <person name="Tsai I.J."/>
        </authorList>
    </citation>
    <scope>NUCLEOTIDE SEQUENCE</scope>
    <source>
        <strain evidence="2">CCC161011</strain>
    </source>
</reference>
<comment type="caution">
    <text evidence="2">The sequence shown here is derived from an EMBL/GenBank/DDBJ whole genome shotgun (WGS) entry which is preliminary data.</text>
</comment>
<evidence type="ECO:0000259" key="1">
    <source>
        <dbReference type="PROSITE" id="PS50172"/>
    </source>
</evidence>
<protein>
    <recommendedName>
        <fullName evidence="1">BRCT domain-containing protein</fullName>
    </recommendedName>
</protein>
<dbReference type="InterPro" id="IPR032675">
    <property type="entry name" value="LRR_dom_sf"/>
</dbReference>
<evidence type="ECO:0000313" key="3">
    <source>
        <dbReference type="Proteomes" id="UP000620124"/>
    </source>
</evidence>
<dbReference type="SUPFAM" id="SSF52047">
    <property type="entry name" value="RNI-like"/>
    <property type="match status" value="1"/>
</dbReference>
<dbReference type="Gene3D" id="3.40.50.10190">
    <property type="entry name" value="BRCT domain"/>
    <property type="match status" value="1"/>
</dbReference>
<dbReference type="OrthoDB" id="3000189at2759"/>
<organism evidence="2 3">
    <name type="scientific">Mycena venus</name>
    <dbReference type="NCBI Taxonomy" id="2733690"/>
    <lineage>
        <taxon>Eukaryota</taxon>
        <taxon>Fungi</taxon>
        <taxon>Dikarya</taxon>
        <taxon>Basidiomycota</taxon>
        <taxon>Agaricomycotina</taxon>
        <taxon>Agaricomycetes</taxon>
        <taxon>Agaricomycetidae</taxon>
        <taxon>Agaricales</taxon>
        <taxon>Marasmiineae</taxon>
        <taxon>Mycenaceae</taxon>
        <taxon>Mycena</taxon>
    </lineage>
</organism>
<gene>
    <name evidence="2" type="ORF">MVEN_01857400</name>
</gene>
<accession>A0A8H6XGT2</accession>
<name>A0A8H6XGT2_9AGAR</name>
<dbReference type="PROSITE" id="PS50172">
    <property type="entry name" value="BRCT"/>
    <property type="match status" value="1"/>
</dbReference>
<dbReference type="SUPFAM" id="SSF52113">
    <property type="entry name" value="BRCT domain"/>
    <property type="match status" value="1"/>
</dbReference>
<feature type="domain" description="BRCT" evidence="1">
    <location>
        <begin position="76"/>
        <end position="159"/>
    </location>
</feature>
<dbReference type="InterPro" id="IPR001357">
    <property type="entry name" value="BRCT_dom"/>
</dbReference>
<evidence type="ECO:0000313" key="2">
    <source>
        <dbReference type="EMBL" id="KAF7341220.1"/>
    </source>
</evidence>